<comment type="caution">
    <text evidence="1">The sequence shown here is derived from an EMBL/GenBank/DDBJ whole genome shotgun (WGS) entry which is preliminary data.</text>
</comment>
<proteinExistence type="predicted"/>
<dbReference type="OrthoDB" id="1577640at2759"/>
<dbReference type="Proteomes" id="UP000469559">
    <property type="component" value="Unassembled WGS sequence"/>
</dbReference>
<gene>
    <name evidence="1" type="ORF">LARI1_G006755</name>
</gene>
<protein>
    <recommendedName>
        <fullName evidence="3">Fungal N-terminal domain-containing protein</fullName>
    </recommendedName>
</protein>
<dbReference type="AlphaFoldDB" id="A0A8T9BA77"/>
<organism evidence="1 2">
    <name type="scientific">Lachnellula arida</name>
    <dbReference type="NCBI Taxonomy" id="1316785"/>
    <lineage>
        <taxon>Eukaryota</taxon>
        <taxon>Fungi</taxon>
        <taxon>Dikarya</taxon>
        <taxon>Ascomycota</taxon>
        <taxon>Pezizomycotina</taxon>
        <taxon>Leotiomycetes</taxon>
        <taxon>Helotiales</taxon>
        <taxon>Lachnaceae</taxon>
        <taxon>Lachnellula</taxon>
    </lineage>
</organism>
<evidence type="ECO:0008006" key="3">
    <source>
        <dbReference type="Google" id="ProtNLM"/>
    </source>
</evidence>
<dbReference type="EMBL" id="QGMF01000307">
    <property type="protein sequence ID" value="TVY16954.1"/>
    <property type="molecule type" value="Genomic_DNA"/>
</dbReference>
<evidence type="ECO:0000313" key="1">
    <source>
        <dbReference type="EMBL" id="TVY16954.1"/>
    </source>
</evidence>
<keyword evidence="2" id="KW-1185">Reference proteome</keyword>
<name>A0A8T9BA77_9HELO</name>
<evidence type="ECO:0000313" key="2">
    <source>
        <dbReference type="Proteomes" id="UP000469559"/>
    </source>
</evidence>
<reference evidence="1 2" key="1">
    <citation type="submission" date="2018-05" db="EMBL/GenBank/DDBJ databases">
        <title>Whole genome sequencing for identification of molecular markers to develop diagnostic detection tools for the regulated plant pathogen Lachnellula willkommii.</title>
        <authorList>
            <person name="Giroux E."/>
            <person name="Bilodeau G."/>
        </authorList>
    </citation>
    <scope>NUCLEOTIDE SEQUENCE [LARGE SCALE GENOMIC DNA]</scope>
    <source>
        <strain evidence="1 2">CBS 203.66</strain>
    </source>
</reference>
<sequence length="175" mass="19307">MEALGVASGIAGLIGLAEMVAFKGSKYAMGVKNAGPDIKNLILEVQSLYGVLNRLKLLATCLEEEQSADSDGPRNLEHFQTCRKNLDYLKKSLDDKDLNSKRTKLSWPFKASETKELIEKIARNKRDLSDALTADGLTALVTSLSSQSALNENVRNMKEEFENITLERAESEKGK</sequence>
<accession>A0A8T9BA77</accession>